<keyword evidence="4" id="KW-1185">Reference proteome</keyword>
<gene>
    <name evidence="3" type="ORF">HannXRQ_Chr03g0086401</name>
    <name evidence="2" type="ORF">HanXRQr2_Chr03g0128231</name>
</gene>
<dbReference type="EMBL" id="CM007892">
    <property type="protein sequence ID" value="OTG32413.1"/>
    <property type="molecule type" value="Genomic_DNA"/>
</dbReference>
<reference evidence="2" key="3">
    <citation type="submission" date="2020-06" db="EMBL/GenBank/DDBJ databases">
        <title>Helianthus annuus Genome sequencing and assembly Release 2.</title>
        <authorList>
            <person name="Gouzy J."/>
            <person name="Langlade N."/>
            <person name="Munos S."/>
        </authorList>
    </citation>
    <scope>NUCLEOTIDE SEQUENCE</scope>
    <source>
        <tissue evidence="2">Leaves</tissue>
    </source>
</reference>
<feature type="compositionally biased region" description="Polar residues" evidence="1">
    <location>
        <begin position="11"/>
        <end position="24"/>
    </location>
</feature>
<dbReference type="AlphaFoldDB" id="A0A251VB19"/>
<dbReference type="Proteomes" id="UP000215914">
    <property type="component" value="Chromosome 3"/>
</dbReference>
<evidence type="ECO:0000313" key="2">
    <source>
        <dbReference type="EMBL" id="KAF5815897.1"/>
    </source>
</evidence>
<reference evidence="3" key="2">
    <citation type="submission" date="2017-02" db="EMBL/GenBank/DDBJ databases">
        <title>Sunflower complete genome.</title>
        <authorList>
            <person name="Langlade N."/>
            <person name="Munos S."/>
        </authorList>
    </citation>
    <scope>NUCLEOTIDE SEQUENCE [LARGE SCALE GENOMIC DNA]</scope>
    <source>
        <tissue evidence="3">Leaves</tissue>
    </source>
</reference>
<evidence type="ECO:0000256" key="1">
    <source>
        <dbReference type="SAM" id="MobiDB-lite"/>
    </source>
</evidence>
<evidence type="ECO:0000313" key="3">
    <source>
        <dbReference type="EMBL" id="OTG32413.1"/>
    </source>
</evidence>
<dbReference type="EMBL" id="MNCJ02000318">
    <property type="protein sequence ID" value="KAF5815897.1"/>
    <property type="molecule type" value="Genomic_DNA"/>
</dbReference>
<sequence length="54" mass="5911">MANVQHHSESQIKSVRVESSGTNDESVSFLRIGLSVLTAEGLSQETKRCLSFLC</sequence>
<dbReference type="Gramene" id="mRNA:HanXRQr2_Chr03g0128231">
    <property type="protein sequence ID" value="mRNA:HanXRQr2_Chr03g0128231"/>
    <property type="gene ID" value="HanXRQr2_Chr03g0128231"/>
</dbReference>
<reference evidence="2 4" key="1">
    <citation type="journal article" date="2017" name="Nature">
        <title>The sunflower genome provides insights into oil metabolism, flowering and Asterid evolution.</title>
        <authorList>
            <person name="Badouin H."/>
            <person name="Gouzy J."/>
            <person name="Grassa C.J."/>
            <person name="Murat F."/>
            <person name="Staton S.E."/>
            <person name="Cottret L."/>
            <person name="Lelandais-Briere C."/>
            <person name="Owens G.L."/>
            <person name="Carrere S."/>
            <person name="Mayjonade B."/>
            <person name="Legrand L."/>
            <person name="Gill N."/>
            <person name="Kane N.C."/>
            <person name="Bowers J.E."/>
            <person name="Hubner S."/>
            <person name="Bellec A."/>
            <person name="Berard A."/>
            <person name="Berges H."/>
            <person name="Blanchet N."/>
            <person name="Boniface M.C."/>
            <person name="Brunel D."/>
            <person name="Catrice O."/>
            <person name="Chaidir N."/>
            <person name="Claudel C."/>
            <person name="Donnadieu C."/>
            <person name="Faraut T."/>
            <person name="Fievet G."/>
            <person name="Helmstetter N."/>
            <person name="King M."/>
            <person name="Knapp S.J."/>
            <person name="Lai Z."/>
            <person name="Le Paslier M.C."/>
            <person name="Lippi Y."/>
            <person name="Lorenzon L."/>
            <person name="Mandel J.R."/>
            <person name="Marage G."/>
            <person name="Marchand G."/>
            <person name="Marquand E."/>
            <person name="Bret-Mestries E."/>
            <person name="Morien E."/>
            <person name="Nambeesan S."/>
            <person name="Nguyen T."/>
            <person name="Pegot-Espagnet P."/>
            <person name="Pouilly N."/>
            <person name="Raftis F."/>
            <person name="Sallet E."/>
            <person name="Schiex T."/>
            <person name="Thomas J."/>
            <person name="Vandecasteele C."/>
            <person name="Vares D."/>
            <person name="Vear F."/>
            <person name="Vautrin S."/>
            <person name="Crespi M."/>
            <person name="Mangin B."/>
            <person name="Burke J.M."/>
            <person name="Salse J."/>
            <person name="Munos S."/>
            <person name="Vincourt P."/>
            <person name="Rieseberg L.H."/>
            <person name="Langlade N.B."/>
        </authorList>
    </citation>
    <scope>NUCLEOTIDE SEQUENCE [LARGE SCALE GENOMIC DNA]</scope>
    <source>
        <strain evidence="4">cv. SF193</strain>
        <tissue evidence="2">Leaves</tissue>
    </source>
</reference>
<dbReference type="InParanoid" id="A0A251VB19"/>
<feature type="region of interest" description="Disordered" evidence="1">
    <location>
        <begin position="1"/>
        <end position="24"/>
    </location>
</feature>
<protein>
    <submittedName>
        <fullName evidence="3">Uncharacterized protein</fullName>
    </submittedName>
</protein>
<feature type="compositionally biased region" description="Basic and acidic residues" evidence="1">
    <location>
        <begin position="1"/>
        <end position="10"/>
    </location>
</feature>
<accession>A0A251VB19</accession>
<proteinExistence type="predicted"/>
<name>A0A251VB19_HELAN</name>
<organism evidence="3 4">
    <name type="scientific">Helianthus annuus</name>
    <name type="common">Common sunflower</name>
    <dbReference type="NCBI Taxonomy" id="4232"/>
    <lineage>
        <taxon>Eukaryota</taxon>
        <taxon>Viridiplantae</taxon>
        <taxon>Streptophyta</taxon>
        <taxon>Embryophyta</taxon>
        <taxon>Tracheophyta</taxon>
        <taxon>Spermatophyta</taxon>
        <taxon>Magnoliopsida</taxon>
        <taxon>eudicotyledons</taxon>
        <taxon>Gunneridae</taxon>
        <taxon>Pentapetalae</taxon>
        <taxon>asterids</taxon>
        <taxon>campanulids</taxon>
        <taxon>Asterales</taxon>
        <taxon>Asteraceae</taxon>
        <taxon>Asteroideae</taxon>
        <taxon>Heliantheae alliance</taxon>
        <taxon>Heliantheae</taxon>
        <taxon>Helianthus</taxon>
    </lineage>
</organism>
<evidence type="ECO:0000313" key="4">
    <source>
        <dbReference type="Proteomes" id="UP000215914"/>
    </source>
</evidence>